<organism evidence="1 2">
    <name type="scientific">Nostoc flagelliforme CCNUN1</name>
    <dbReference type="NCBI Taxonomy" id="2038116"/>
    <lineage>
        <taxon>Bacteria</taxon>
        <taxon>Bacillati</taxon>
        <taxon>Cyanobacteriota</taxon>
        <taxon>Cyanophyceae</taxon>
        <taxon>Nostocales</taxon>
        <taxon>Nostocaceae</taxon>
        <taxon>Nostoc</taxon>
    </lineage>
</organism>
<sequence>MARLQSPKLLFCHGLTATLLFNGTQQLIPKDPKNRENNAFSLCHGNFIL</sequence>
<dbReference type="Proteomes" id="UP000232003">
    <property type="component" value="Chromosome"/>
</dbReference>
<evidence type="ECO:0000313" key="2">
    <source>
        <dbReference type="Proteomes" id="UP000232003"/>
    </source>
</evidence>
<dbReference type="EMBL" id="CP024785">
    <property type="protein sequence ID" value="AUB42271.1"/>
    <property type="molecule type" value="Genomic_DNA"/>
</dbReference>
<dbReference type="KEGG" id="nfl:COO91_08388"/>
<accession>A0A2K8T3M6</accession>
<name>A0A2K8T3M6_9NOSO</name>
<keyword evidence="2" id="KW-1185">Reference proteome</keyword>
<evidence type="ECO:0000313" key="1">
    <source>
        <dbReference type="EMBL" id="AUB42271.1"/>
    </source>
</evidence>
<protein>
    <submittedName>
        <fullName evidence="1">Uncharacterized protein</fullName>
    </submittedName>
</protein>
<dbReference type="AlphaFoldDB" id="A0A2K8T3M6"/>
<proteinExistence type="predicted"/>
<gene>
    <name evidence="1" type="ORF">COO91_08388</name>
</gene>
<reference evidence="1 2" key="1">
    <citation type="submission" date="2017-11" db="EMBL/GenBank/DDBJ databases">
        <title>Complete genome of a free-living desiccation-tolerant cyanobacterium and its photosynthetic adaptation to extreme terrestrial habitat.</title>
        <authorList>
            <person name="Shang J."/>
        </authorList>
    </citation>
    <scope>NUCLEOTIDE SEQUENCE [LARGE SCALE GENOMIC DNA]</scope>
    <source>
        <strain evidence="1 2">CCNUN1</strain>
    </source>
</reference>